<evidence type="ECO:0000256" key="1">
    <source>
        <dbReference type="SAM" id="MobiDB-lite"/>
    </source>
</evidence>
<feature type="compositionally biased region" description="Low complexity" evidence="1">
    <location>
        <begin position="1241"/>
        <end position="1253"/>
    </location>
</feature>
<feature type="compositionally biased region" description="Acidic residues" evidence="1">
    <location>
        <begin position="1311"/>
        <end position="1320"/>
    </location>
</feature>
<organism evidence="2 3">
    <name type="scientific">Rhodotorula paludigena</name>
    <dbReference type="NCBI Taxonomy" id="86838"/>
    <lineage>
        <taxon>Eukaryota</taxon>
        <taxon>Fungi</taxon>
        <taxon>Dikarya</taxon>
        <taxon>Basidiomycota</taxon>
        <taxon>Pucciniomycotina</taxon>
        <taxon>Microbotryomycetes</taxon>
        <taxon>Sporidiobolales</taxon>
        <taxon>Sporidiobolaceae</taxon>
        <taxon>Rhodotorula</taxon>
    </lineage>
</organism>
<evidence type="ECO:0000313" key="3">
    <source>
        <dbReference type="Proteomes" id="UP001342314"/>
    </source>
</evidence>
<gene>
    <name evidence="2" type="ORF">Rhopal_002057-T1</name>
</gene>
<feature type="compositionally biased region" description="Low complexity" evidence="1">
    <location>
        <begin position="1408"/>
        <end position="1417"/>
    </location>
</feature>
<dbReference type="Proteomes" id="UP001342314">
    <property type="component" value="Unassembled WGS sequence"/>
</dbReference>
<dbReference type="InterPro" id="IPR017993">
    <property type="entry name" value="Atrophin-1"/>
</dbReference>
<feature type="region of interest" description="Disordered" evidence="1">
    <location>
        <begin position="944"/>
        <end position="1543"/>
    </location>
</feature>
<feature type="compositionally biased region" description="Polar residues" evidence="1">
    <location>
        <begin position="571"/>
        <end position="587"/>
    </location>
</feature>
<feature type="compositionally biased region" description="Polar residues" evidence="1">
    <location>
        <begin position="495"/>
        <end position="509"/>
    </location>
</feature>
<feature type="compositionally biased region" description="Low complexity" evidence="1">
    <location>
        <begin position="251"/>
        <end position="267"/>
    </location>
</feature>
<feature type="compositionally biased region" description="Acidic residues" evidence="1">
    <location>
        <begin position="204"/>
        <end position="214"/>
    </location>
</feature>
<feature type="compositionally biased region" description="Acidic residues" evidence="1">
    <location>
        <begin position="1155"/>
        <end position="1165"/>
    </location>
</feature>
<feature type="compositionally biased region" description="Low complexity" evidence="1">
    <location>
        <begin position="996"/>
        <end position="1010"/>
    </location>
</feature>
<feature type="compositionally biased region" description="Basic residues" evidence="1">
    <location>
        <begin position="1326"/>
        <end position="1335"/>
    </location>
</feature>
<feature type="compositionally biased region" description="Acidic residues" evidence="1">
    <location>
        <begin position="1128"/>
        <end position="1139"/>
    </location>
</feature>
<feature type="compositionally biased region" description="Polar residues" evidence="1">
    <location>
        <begin position="977"/>
        <end position="990"/>
    </location>
</feature>
<feature type="compositionally biased region" description="Acidic residues" evidence="1">
    <location>
        <begin position="1066"/>
        <end position="1075"/>
    </location>
</feature>
<accession>A0AAV5GG02</accession>
<feature type="compositionally biased region" description="Polar residues" evidence="1">
    <location>
        <begin position="313"/>
        <end position="326"/>
    </location>
</feature>
<feature type="compositionally biased region" description="Gly residues" evidence="1">
    <location>
        <begin position="1532"/>
        <end position="1543"/>
    </location>
</feature>
<proteinExistence type="predicted"/>
<feature type="compositionally biased region" description="Low complexity" evidence="1">
    <location>
        <begin position="1439"/>
        <end position="1459"/>
    </location>
</feature>
<sequence>MRLRSWFASVAPAAHSSSLAVWIFGLPEDEEGVDPIALQLGQRVSKDCFRTAQGSSEPRTVTLVGDMAIDRAVAAGVPETYRNSFRTGLTEHLDFLLVAAPSLPPHKVDLAAAYPPVPVLDPLRAAASANDRLPASLFDLGTDHQLPDEAPQSRRELARKLREAKATRVKGKGRADQEKDVGTLVMPPWTDRDEGYDDAREAEVEPEEDLSTEADESRDSDSGACAGLQPPAGVDDKAGVDISPPGPPSASAPGAAPSALQGSGAPALDMPDKTPSRAAPSSGSKPTPAAAIRASVHSFFRDPSQHLTPPASFVSTARPSPNISSPAIITDTVASALAGALATAFAKEAASVQPAARAAEESPLGASIEAKAAREVETTEIEKVAPDAADTVATRQLPVSIASTASRLSPLPPHAIASSDRHSSLDPPFPSSQGFSSLYNDASDDDAHDDLSAQEISDFVERDLASSAIDEDEFRRERAILPRSPLRSSPRRGHQTSPASATLVGSSKPASPRVPRSSDHSSPKQRSPMAPTESRPAVHAEATRASTPSARASPSPAPEWREPDLAPPPTTDLSVTVQVATTVPSNGHDTKDEEAVGEETKGAKDAGPRPAQQPVSAEAAIAAQLEPEPAELVAETAGSLAQEAAEELVGSAISAAIEPLAGPVISDAVSELAGSLAGEICGELVEQLAEGFDDVAAPLVSQTAKNSTMVSLEAPKVPTPPSHAAAAAAPLPVHKNLNDDDFFMAQEEDKSWMEPVGALDDSDNPFLVCPGESAKVVNGHTEPEKKGRKDKSVALTNGLRRSSHRDAMSLLAPSPVRDQSTALPPDADQASAAPQPSRENRPAAAISFYSSPASASAAEAPVASASSHEEPEHDVFGPVDVVPASQKPTSSSQRSLRNESPAIRSSPAPQPAAPGATSQPVPKSKPIPSTRRRALSFAGVEIVVPAKKRVAQPAPKLAAKAAASVVSNTATADRARAQSTRTASPVQQGSAPLEQPGSPSPAASDAPSGPQRSERDASVFASSSADNLPPPVAEGISWLDEPLKKSRRSPHKYGSRGSAPIAAEIEALESEDQVDDPLAGPAAPNGRSRSSSSNGERDEDDAEAEAVARSLLKGKGKARASSIRRQDEDAEETREDEECVSAVGAPDEAATHDEVTEDEATEDETSPQHPRGGGRPALSANAPPTRKKPRLVGSASWQTIRKPSLAGKKRPSDVPTQIVPHVASQASPAPPSTAQRRRRSSPPASQSRARPTPGSSARSTRVRKPTGEWWNLGARQSDAPTPAFGSSKKRSRPSGARRSDSPHYVPQRVAEDDEEDVSDDAEPRPPRKKVKRKSRVVLSSVTPQPVDSASQDQHERELDIDEEDGRYEPSPGPAAGNFDEGEDILDEEQVDEGVHYDEAEEEEENDAPVKPAAPVRAPAKKRRKRKSIVMPRFKHRKSAAAAAAAASQASASPAPSARAPEQKYISRASDVKAARRKAAKEARAEEEAAEMAHSPSRSPSPPRPTVRKGKKQALAQSKKRKRVVQDDDEWGDGGGRGGYYFSD</sequence>
<evidence type="ECO:0000313" key="2">
    <source>
        <dbReference type="EMBL" id="GJN89083.1"/>
    </source>
</evidence>
<name>A0AAV5GG02_9BASI</name>
<dbReference type="EMBL" id="BQKY01000004">
    <property type="protein sequence ID" value="GJN89083.1"/>
    <property type="molecule type" value="Genomic_DNA"/>
</dbReference>
<feature type="compositionally biased region" description="Basic and acidic residues" evidence="1">
    <location>
        <begin position="371"/>
        <end position="385"/>
    </location>
</feature>
<feature type="compositionally biased region" description="Basic residues" evidence="1">
    <location>
        <begin position="1505"/>
        <end position="1522"/>
    </location>
</feature>
<feature type="compositionally biased region" description="Polar residues" evidence="1">
    <location>
        <begin position="886"/>
        <end position="895"/>
    </location>
</feature>
<feature type="compositionally biased region" description="Low complexity" evidence="1">
    <location>
        <begin position="543"/>
        <end position="554"/>
    </location>
</feature>
<dbReference type="PRINTS" id="PR01222">
    <property type="entry name" value="ATROPHIN"/>
</dbReference>
<feature type="compositionally biased region" description="Basic and acidic residues" evidence="1">
    <location>
        <begin position="781"/>
        <end position="792"/>
    </location>
</feature>
<evidence type="ECO:0008006" key="4">
    <source>
        <dbReference type="Google" id="ProtNLM"/>
    </source>
</evidence>
<feature type="compositionally biased region" description="Low complexity" evidence="1">
    <location>
        <begin position="824"/>
        <end position="866"/>
    </location>
</feature>
<feature type="region of interest" description="Disordered" evidence="1">
    <location>
        <begin position="775"/>
        <end position="932"/>
    </location>
</feature>
<comment type="caution">
    <text evidence="2">The sequence shown here is derived from an EMBL/GenBank/DDBJ whole genome shotgun (WGS) entry which is preliminary data.</text>
</comment>
<feature type="compositionally biased region" description="Basic and acidic residues" evidence="1">
    <location>
        <begin position="1469"/>
        <end position="1486"/>
    </location>
</feature>
<feature type="compositionally biased region" description="Low complexity" evidence="1">
    <location>
        <begin position="900"/>
        <end position="920"/>
    </location>
</feature>
<feature type="compositionally biased region" description="Acidic residues" evidence="1">
    <location>
        <begin position="1379"/>
        <end position="1391"/>
    </location>
</feature>
<feature type="region of interest" description="Disordered" evidence="1">
    <location>
        <begin position="163"/>
        <end position="326"/>
    </location>
</feature>
<feature type="compositionally biased region" description="Basic and acidic residues" evidence="1">
    <location>
        <begin position="588"/>
        <end position="607"/>
    </location>
</feature>
<feature type="compositionally biased region" description="Basic residues" evidence="1">
    <location>
        <begin position="1418"/>
        <end position="1438"/>
    </location>
</feature>
<feature type="compositionally biased region" description="Low complexity" evidence="1">
    <location>
        <begin position="951"/>
        <end position="972"/>
    </location>
</feature>
<reference evidence="2 3" key="1">
    <citation type="submission" date="2021-12" db="EMBL/GenBank/DDBJ databases">
        <title>High titer production of polyol ester of fatty acids by Rhodotorula paludigena BS15 towards product separation-free biomass refinery.</title>
        <authorList>
            <person name="Mano J."/>
            <person name="Ono H."/>
            <person name="Tanaka T."/>
            <person name="Naito K."/>
            <person name="Sushida H."/>
            <person name="Ike M."/>
            <person name="Tokuyasu K."/>
            <person name="Kitaoka M."/>
        </authorList>
    </citation>
    <scope>NUCLEOTIDE SEQUENCE [LARGE SCALE GENOMIC DNA]</scope>
    <source>
        <strain evidence="2 3">BS15</strain>
    </source>
</reference>
<feature type="compositionally biased region" description="Basic residues" evidence="1">
    <location>
        <begin position="1045"/>
        <end position="1054"/>
    </location>
</feature>
<keyword evidence="3" id="KW-1185">Reference proteome</keyword>
<feature type="compositionally biased region" description="Polar residues" evidence="1">
    <location>
        <begin position="1342"/>
        <end position="1351"/>
    </location>
</feature>
<feature type="compositionally biased region" description="Low complexity" evidence="1">
    <location>
        <begin position="1085"/>
        <end position="1094"/>
    </location>
</feature>
<feature type="compositionally biased region" description="Polar residues" evidence="1">
    <location>
        <begin position="431"/>
        <end position="440"/>
    </location>
</feature>
<protein>
    <recommendedName>
        <fullName evidence="4">BRCT domain-containing protein</fullName>
    </recommendedName>
</protein>
<feature type="region of interest" description="Disordered" evidence="1">
    <location>
        <begin position="350"/>
        <end position="618"/>
    </location>
</feature>
<feature type="compositionally biased region" description="Basic and acidic residues" evidence="1">
    <location>
        <begin position="190"/>
        <end position="203"/>
    </location>
</feature>